<dbReference type="InterPro" id="IPR002104">
    <property type="entry name" value="Integrase_catalytic"/>
</dbReference>
<reference evidence="3" key="1">
    <citation type="submission" date="2022-07" db="EMBL/GenBank/DDBJ databases">
        <title>Arcobacter roscoffensis sp. nov., a marine bacterium isolated from coastal seawater collected from Roscoff, France.</title>
        <authorList>
            <person name="Pascual J."/>
            <person name="Lepeaux C."/>
            <person name="Methner A."/>
            <person name="Overmann J."/>
        </authorList>
    </citation>
    <scope>NUCLEOTIDE SEQUENCE</scope>
    <source>
        <strain evidence="3">ARW1-2F2</strain>
    </source>
</reference>
<dbReference type="Proteomes" id="UP001060012">
    <property type="component" value="Chromosome"/>
</dbReference>
<accession>A0ABY5E3P7</accession>
<evidence type="ECO:0000256" key="1">
    <source>
        <dbReference type="ARBA" id="ARBA00023172"/>
    </source>
</evidence>
<name>A0ABY5E3P7_9BACT</name>
<organism evidence="3 4">
    <name type="scientific">Arcobacter roscoffensis</name>
    <dbReference type="NCBI Taxonomy" id="2961520"/>
    <lineage>
        <taxon>Bacteria</taxon>
        <taxon>Pseudomonadati</taxon>
        <taxon>Campylobacterota</taxon>
        <taxon>Epsilonproteobacteria</taxon>
        <taxon>Campylobacterales</taxon>
        <taxon>Arcobacteraceae</taxon>
        <taxon>Arcobacter</taxon>
    </lineage>
</organism>
<dbReference type="Gene3D" id="1.10.443.10">
    <property type="entry name" value="Intergrase catalytic core"/>
    <property type="match status" value="1"/>
</dbReference>
<dbReference type="RefSeq" id="WP_254575869.1">
    <property type="nucleotide sequence ID" value="NZ_CP100595.1"/>
</dbReference>
<evidence type="ECO:0000313" key="3">
    <source>
        <dbReference type="EMBL" id="UTJ05688.1"/>
    </source>
</evidence>
<sequence>MLPLVEEALNRQKSFTYINDSYIFLNQNKKAFKSAQSISKGFWKNVLRFCGLDYRVLYQTRHTFATLMISKGEDIVWVSKMLGHTNVRITLETYTKYITN</sequence>
<gene>
    <name evidence="3" type="ORF">NJU99_10495</name>
</gene>
<feature type="domain" description="Tyr recombinase" evidence="2">
    <location>
        <begin position="1"/>
        <end position="100"/>
    </location>
</feature>
<proteinExistence type="predicted"/>
<dbReference type="EMBL" id="CP100595">
    <property type="protein sequence ID" value="UTJ05688.1"/>
    <property type="molecule type" value="Genomic_DNA"/>
</dbReference>
<dbReference type="InterPro" id="IPR013762">
    <property type="entry name" value="Integrase-like_cat_sf"/>
</dbReference>
<dbReference type="PROSITE" id="PS51898">
    <property type="entry name" value="TYR_RECOMBINASE"/>
    <property type="match status" value="1"/>
</dbReference>
<dbReference type="Pfam" id="PF00589">
    <property type="entry name" value="Phage_integrase"/>
    <property type="match status" value="1"/>
</dbReference>
<protein>
    <submittedName>
        <fullName evidence="3">Tyrosine-type recombinase/integrase</fullName>
    </submittedName>
</protein>
<dbReference type="InterPro" id="IPR011010">
    <property type="entry name" value="DNA_brk_join_enz"/>
</dbReference>
<dbReference type="SUPFAM" id="SSF56349">
    <property type="entry name" value="DNA breaking-rejoining enzymes"/>
    <property type="match status" value="1"/>
</dbReference>
<keyword evidence="4" id="KW-1185">Reference proteome</keyword>
<evidence type="ECO:0000259" key="2">
    <source>
        <dbReference type="PROSITE" id="PS51898"/>
    </source>
</evidence>
<keyword evidence="1" id="KW-0233">DNA recombination</keyword>
<evidence type="ECO:0000313" key="4">
    <source>
        <dbReference type="Proteomes" id="UP001060012"/>
    </source>
</evidence>